<dbReference type="GO" id="GO:0003729">
    <property type="term" value="F:mRNA binding"/>
    <property type="evidence" value="ECO:0007669"/>
    <property type="project" value="UniProtKB-UniRule"/>
</dbReference>
<feature type="domain" description="YTH" evidence="3">
    <location>
        <begin position="571"/>
        <end position="712"/>
    </location>
</feature>
<proteinExistence type="inferred from homology"/>
<accession>A0A0E0DAB2</accession>
<evidence type="ECO:0000259" key="3">
    <source>
        <dbReference type="PROSITE" id="PS50882"/>
    </source>
</evidence>
<comment type="similarity">
    <text evidence="1">Belongs to the YTHDF family.</text>
</comment>
<dbReference type="PANTHER" id="PTHR12357:SF95">
    <property type="entry name" value="YTH DOMAIN-CONTAINING FAMILY PROTEIN"/>
    <property type="match status" value="1"/>
</dbReference>
<dbReference type="PROSITE" id="PS50882">
    <property type="entry name" value="YTH"/>
    <property type="match status" value="1"/>
</dbReference>
<dbReference type="GO" id="GO:0061157">
    <property type="term" value="P:mRNA destabilization"/>
    <property type="evidence" value="ECO:0007669"/>
    <property type="project" value="TreeGrafter"/>
</dbReference>
<comment type="function">
    <text evidence="1">Specifically recognizes and binds N6-methyladenosine (m6A)-containing RNAs, and regulates mRNA stability. M6A is a modification present at internal sites of mRNAs and some non-coding RNAs and plays a role in mRNA stability and processing.</text>
</comment>
<keyword evidence="1" id="KW-0694">RNA-binding</keyword>
<dbReference type="Gene3D" id="3.10.590.10">
    <property type="entry name" value="ph1033 like domains"/>
    <property type="match status" value="1"/>
</dbReference>
<reference evidence="4" key="2">
    <citation type="submission" date="2018-05" db="EMBL/GenBank/DDBJ databases">
        <title>OmerRS3 (Oryza meridionalis Reference Sequence Version 3).</title>
        <authorList>
            <person name="Zhang J."/>
            <person name="Kudrna D."/>
            <person name="Lee S."/>
            <person name="Talag J."/>
            <person name="Welchert J."/>
            <person name="Wing R.A."/>
        </authorList>
    </citation>
    <scope>NUCLEOTIDE SEQUENCE [LARGE SCALE GENOMIC DNA]</scope>
    <source>
        <strain evidence="4">cv. OR44</strain>
    </source>
</reference>
<dbReference type="GO" id="GO:0005737">
    <property type="term" value="C:cytoplasm"/>
    <property type="evidence" value="ECO:0007669"/>
    <property type="project" value="TreeGrafter"/>
</dbReference>
<sequence length="780" mass="87689">MGVEGSEVEEDCWRHLTTSASPIRPVSSPAALDSRLLACRWHPASRGGAGVLLLPPHSHPNPSHPASASASNFVSSPAACADPHPASRGGARRPPSILPPHRRSPMKEPSDSPMSALSHTEGDSSGCARNNYRNDDAVGGEDSTSSYQPCDSMKCKEGTQIMSLANEDVSNLASDYQELPSESNHAISHGSNTDSKEEMSSLSGYHRQQSCFSSSTCSWRSSSEVESVPSTPDGSVNVVGKMNVRSKTFERRPDHIASYPSASPDIRRLYAAEGKADFTLDYHSEERWSRRSNQSTAFRTSNGQSIEHHNEIVDIPRQANCMDETTSFSSQWCFDNWGPSLPRGMHYGDEIPSLSSQNYGARIPSLSSRQSYGDEIPSLSRNCNYATRQSYGDEIPSLSSRHCNSFSSRQSYGDEIPSLSRHCNTRSSRQNYGDEIPSLSNSDYQCYQDRIPLHHRQWCHDAEAHPRLSYGRGASHGNRYSRDSFVSNIATNQRFKMGIGKHNVTRPDHHRTIKNDNVCKHSDDTLEQVRGPRANKLENATRSKTQEDIRSPLVRRDQFNIPDFIVEYEQAKFFMIKSYSEDDIHKGIKYNVWASTPHGNNKLDAAFREAQILIKEKGKKCPVFLFFSVNSSGQFVGLAEILGPVDFKKTMDFWKLDRWNGFFPVTWHIIKDIPNRLFKHITLENNDNRIVTFSRDTQEIGLPQGLKMLKIFKDYDQETSLLDDFNFYEEKESARCAKKGINAESTHEARLLFFGTGARHSDDFKSMENLEASMENTSLY</sequence>
<dbReference type="CDD" id="cd21134">
    <property type="entry name" value="YTH"/>
    <property type="match status" value="1"/>
</dbReference>
<dbReference type="PANTHER" id="PTHR12357">
    <property type="entry name" value="YTH YT521-B HOMOLOGY DOMAIN-CONTAINING"/>
    <property type="match status" value="1"/>
</dbReference>
<feature type="compositionally biased region" description="Polar residues" evidence="2">
    <location>
        <begin position="176"/>
        <end position="193"/>
    </location>
</feature>
<evidence type="ECO:0000313" key="5">
    <source>
        <dbReference type="Proteomes" id="UP000008021"/>
    </source>
</evidence>
<keyword evidence="5" id="KW-1185">Reference proteome</keyword>
<evidence type="ECO:0000313" key="4">
    <source>
        <dbReference type="EnsemblPlants" id="OMERI04G01220.1"/>
    </source>
</evidence>
<evidence type="ECO:0000256" key="2">
    <source>
        <dbReference type="SAM" id="MobiDB-lite"/>
    </source>
</evidence>
<feature type="region of interest" description="Disordered" evidence="2">
    <location>
        <begin position="176"/>
        <end position="204"/>
    </location>
</feature>
<protein>
    <recommendedName>
        <fullName evidence="1">YTH domain-containing family protein</fullName>
    </recommendedName>
</protein>
<dbReference type="GO" id="GO:1990247">
    <property type="term" value="F:N6-methyladenosine-containing RNA reader activity"/>
    <property type="evidence" value="ECO:0007669"/>
    <property type="project" value="UniProtKB-UniRule"/>
</dbReference>
<evidence type="ECO:0000256" key="1">
    <source>
        <dbReference type="RuleBase" id="RU369095"/>
    </source>
</evidence>
<dbReference type="eggNOG" id="KOG1901">
    <property type="taxonomic scope" value="Eukaryota"/>
</dbReference>
<feature type="region of interest" description="Disordered" evidence="2">
    <location>
        <begin position="52"/>
        <end position="152"/>
    </location>
</feature>
<dbReference type="AlphaFoldDB" id="A0A0E0DAB2"/>
<dbReference type="Pfam" id="PF04146">
    <property type="entry name" value="YTH"/>
    <property type="match status" value="1"/>
</dbReference>
<dbReference type="InterPro" id="IPR007275">
    <property type="entry name" value="YTH_domain"/>
</dbReference>
<dbReference type="SMR" id="A0A0E0DAB2"/>
<reference evidence="4" key="1">
    <citation type="submission" date="2015-04" db="UniProtKB">
        <authorList>
            <consortium name="EnsemblPlants"/>
        </authorList>
    </citation>
    <scope>IDENTIFICATION</scope>
</reference>
<dbReference type="EnsemblPlants" id="OMERI04G01220.1">
    <property type="protein sequence ID" value="OMERI04G01220.1"/>
    <property type="gene ID" value="OMERI04G01220"/>
</dbReference>
<dbReference type="HOGENOM" id="CLU_026266_0_0_1"/>
<organism evidence="4">
    <name type="scientific">Oryza meridionalis</name>
    <dbReference type="NCBI Taxonomy" id="40149"/>
    <lineage>
        <taxon>Eukaryota</taxon>
        <taxon>Viridiplantae</taxon>
        <taxon>Streptophyta</taxon>
        <taxon>Embryophyta</taxon>
        <taxon>Tracheophyta</taxon>
        <taxon>Spermatophyta</taxon>
        <taxon>Magnoliopsida</taxon>
        <taxon>Liliopsida</taxon>
        <taxon>Poales</taxon>
        <taxon>Poaceae</taxon>
        <taxon>BOP clade</taxon>
        <taxon>Oryzoideae</taxon>
        <taxon>Oryzeae</taxon>
        <taxon>Oryzinae</taxon>
        <taxon>Oryza</taxon>
    </lineage>
</organism>
<dbReference type="InterPro" id="IPR045168">
    <property type="entry name" value="YTH_prot"/>
</dbReference>
<dbReference type="STRING" id="40149.A0A0E0DAB2"/>
<dbReference type="Gramene" id="OMERI04G01220.1">
    <property type="protein sequence ID" value="OMERI04G01220.1"/>
    <property type="gene ID" value="OMERI04G01220"/>
</dbReference>
<name>A0A0E0DAB2_9ORYZ</name>
<dbReference type="Proteomes" id="UP000008021">
    <property type="component" value="Chromosome 4"/>
</dbReference>